<comment type="similarity">
    <text evidence="8">Belongs to the binding-protein-dependent transport system permease family. LivHM subfamily.</text>
</comment>
<keyword evidence="5" id="KW-0029">Amino-acid transport</keyword>
<evidence type="ECO:0000256" key="7">
    <source>
        <dbReference type="ARBA" id="ARBA00023136"/>
    </source>
</evidence>
<feature type="transmembrane region" description="Helical" evidence="9">
    <location>
        <begin position="58"/>
        <end position="81"/>
    </location>
</feature>
<dbReference type="AlphaFoldDB" id="A0A4Z0RAF5"/>
<dbReference type="GO" id="GO:0022857">
    <property type="term" value="F:transmembrane transporter activity"/>
    <property type="evidence" value="ECO:0007669"/>
    <property type="project" value="InterPro"/>
</dbReference>
<accession>A0A4Z0RAF5</accession>
<feature type="transmembrane region" description="Helical" evidence="9">
    <location>
        <begin position="93"/>
        <end position="112"/>
    </location>
</feature>
<evidence type="ECO:0000256" key="5">
    <source>
        <dbReference type="ARBA" id="ARBA00022970"/>
    </source>
</evidence>
<evidence type="ECO:0000256" key="1">
    <source>
        <dbReference type="ARBA" id="ARBA00004651"/>
    </source>
</evidence>
<keyword evidence="11" id="KW-1185">Reference proteome</keyword>
<feature type="transmembrane region" description="Helical" evidence="9">
    <location>
        <begin position="32"/>
        <end position="52"/>
    </location>
</feature>
<evidence type="ECO:0000256" key="3">
    <source>
        <dbReference type="ARBA" id="ARBA00022475"/>
    </source>
</evidence>
<dbReference type="Proteomes" id="UP000298460">
    <property type="component" value="Unassembled WGS sequence"/>
</dbReference>
<evidence type="ECO:0000313" key="10">
    <source>
        <dbReference type="EMBL" id="TGE39750.1"/>
    </source>
</evidence>
<feature type="transmembrane region" description="Helical" evidence="9">
    <location>
        <begin position="254"/>
        <end position="273"/>
    </location>
</feature>
<evidence type="ECO:0000256" key="2">
    <source>
        <dbReference type="ARBA" id="ARBA00022448"/>
    </source>
</evidence>
<keyword evidence="3" id="KW-1003">Cell membrane</keyword>
<comment type="caution">
    <text evidence="10">The sequence shown here is derived from an EMBL/GenBank/DDBJ whole genome shotgun (WGS) entry which is preliminary data.</text>
</comment>
<sequence>MFLSTFFNGLTLAALLFIMAIGLNLSFGLLRVVNLSHGAFYLFGGYIGLSVLKSTGHWWLGVLCGALVAGGIAAIEEIFFLRRVRGKSTLETLITLSMAIIISDLIVVIWGGNPKMIAIPKALKGFVSLFTVNVPIYNLFLLTFACVIGLGLWLLINKTKMGMIIRAGVDNFEMVSALGINIRLVFTLVFSLAGFMAGMAGVIGGTFLMVAPGEDWRILTYTLLIIIIGGMGSFGGTIIGSIIIGLIFSFGSVYVPQFSLFLMFAPVALTLVIRPKGLFGRTL</sequence>
<evidence type="ECO:0000313" key="11">
    <source>
        <dbReference type="Proteomes" id="UP000298460"/>
    </source>
</evidence>
<keyword evidence="7 9" id="KW-0472">Membrane</keyword>
<feature type="transmembrane region" description="Helical" evidence="9">
    <location>
        <begin position="188"/>
        <end position="211"/>
    </location>
</feature>
<keyword evidence="6 9" id="KW-1133">Transmembrane helix</keyword>
<evidence type="ECO:0000256" key="9">
    <source>
        <dbReference type="SAM" id="Phobius"/>
    </source>
</evidence>
<feature type="transmembrane region" description="Helical" evidence="9">
    <location>
        <begin position="132"/>
        <end position="156"/>
    </location>
</feature>
<dbReference type="EMBL" id="SPQQ01000001">
    <property type="protein sequence ID" value="TGE39750.1"/>
    <property type="molecule type" value="Genomic_DNA"/>
</dbReference>
<dbReference type="Pfam" id="PF02653">
    <property type="entry name" value="BPD_transp_2"/>
    <property type="match status" value="1"/>
</dbReference>
<reference evidence="10 11" key="1">
    <citation type="submission" date="2019-03" db="EMBL/GenBank/DDBJ databases">
        <title>Draft Genome Sequence of Desulfosporosinus fructosivorans Strain 63.6F, Isolated from Marine Sediment in the Baltic Sea.</title>
        <authorList>
            <person name="Hausmann B."/>
            <person name="Vandieken V."/>
            <person name="Pjevac P."/>
            <person name="Schreck K."/>
            <person name="Herbold C.W."/>
            <person name="Loy A."/>
        </authorList>
    </citation>
    <scope>NUCLEOTIDE SEQUENCE [LARGE SCALE GENOMIC DNA]</scope>
    <source>
        <strain evidence="10 11">63.6F</strain>
    </source>
</reference>
<feature type="transmembrane region" description="Helical" evidence="9">
    <location>
        <begin position="6"/>
        <end position="25"/>
    </location>
</feature>
<feature type="transmembrane region" description="Helical" evidence="9">
    <location>
        <begin position="223"/>
        <end position="248"/>
    </location>
</feature>
<dbReference type="GO" id="GO:0006865">
    <property type="term" value="P:amino acid transport"/>
    <property type="evidence" value="ECO:0007669"/>
    <property type="project" value="UniProtKB-KW"/>
</dbReference>
<organism evidence="10 11">
    <name type="scientific">Desulfosporosinus fructosivorans</name>
    <dbReference type="NCBI Taxonomy" id="2018669"/>
    <lineage>
        <taxon>Bacteria</taxon>
        <taxon>Bacillati</taxon>
        <taxon>Bacillota</taxon>
        <taxon>Clostridia</taxon>
        <taxon>Eubacteriales</taxon>
        <taxon>Desulfitobacteriaceae</taxon>
        <taxon>Desulfosporosinus</taxon>
    </lineage>
</organism>
<gene>
    <name evidence="10" type="ORF">E4K67_01785</name>
</gene>
<comment type="subcellular location">
    <subcellularLocation>
        <location evidence="1">Cell membrane</location>
        <topology evidence="1">Multi-pass membrane protein</topology>
    </subcellularLocation>
</comment>
<evidence type="ECO:0000256" key="4">
    <source>
        <dbReference type="ARBA" id="ARBA00022692"/>
    </source>
</evidence>
<evidence type="ECO:0000256" key="6">
    <source>
        <dbReference type="ARBA" id="ARBA00022989"/>
    </source>
</evidence>
<evidence type="ECO:0000256" key="8">
    <source>
        <dbReference type="ARBA" id="ARBA00037998"/>
    </source>
</evidence>
<name>A0A4Z0RAF5_9FIRM</name>
<dbReference type="CDD" id="cd06582">
    <property type="entry name" value="TM_PBP1_LivH_like"/>
    <property type="match status" value="1"/>
</dbReference>
<dbReference type="OrthoDB" id="9807115at2"/>
<keyword evidence="4 9" id="KW-0812">Transmembrane</keyword>
<dbReference type="PANTHER" id="PTHR11795:SF442">
    <property type="entry name" value="ABC TRANSPORTER ATP-BINDING PROTEIN"/>
    <property type="match status" value="1"/>
</dbReference>
<dbReference type="RefSeq" id="WP_135544689.1">
    <property type="nucleotide sequence ID" value="NZ_SPQQ01000001.1"/>
</dbReference>
<dbReference type="InterPro" id="IPR001851">
    <property type="entry name" value="ABC_transp_permease"/>
</dbReference>
<dbReference type="GO" id="GO:0005886">
    <property type="term" value="C:plasma membrane"/>
    <property type="evidence" value="ECO:0007669"/>
    <property type="project" value="UniProtKB-SubCell"/>
</dbReference>
<dbReference type="InterPro" id="IPR052157">
    <property type="entry name" value="BCAA_transport_permease"/>
</dbReference>
<keyword evidence="2" id="KW-0813">Transport</keyword>
<dbReference type="PANTHER" id="PTHR11795">
    <property type="entry name" value="BRANCHED-CHAIN AMINO ACID TRANSPORT SYSTEM PERMEASE PROTEIN LIVH"/>
    <property type="match status" value="1"/>
</dbReference>
<proteinExistence type="inferred from homology"/>
<protein>
    <submittedName>
        <fullName evidence="10">Branched-chain amino acid ABC transporter permease</fullName>
    </submittedName>
</protein>